<dbReference type="VEuPathDB" id="PlasmoDB:PGABG01_0700700"/>
<organism evidence="2 3">
    <name type="scientific">Plasmodium gaboni</name>
    <dbReference type="NCBI Taxonomy" id="647221"/>
    <lineage>
        <taxon>Eukaryota</taxon>
        <taxon>Sar</taxon>
        <taxon>Alveolata</taxon>
        <taxon>Apicomplexa</taxon>
        <taxon>Aconoidasida</taxon>
        <taxon>Haemosporida</taxon>
        <taxon>Plasmodiidae</taxon>
        <taxon>Plasmodium</taxon>
        <taxon>Plasmodium (Laverania)</taxon>
    </lineage>
</organism>
<evidence type="ECO:0000313" key="2">
    <source>
        <dbReference type="EMBL" id="KYO01191.1"/>
    </source>
</evidence>
<dbReference type="EMBL" id="LVLB01000008">
    <property type="protein sequence ID" value="KYO01191.1"/>
    <property type="molecule type" value="Genomic_DNA"/>
</dbReference>
<evidence type="ECO:0000259" key="1">
    <source>
        <dbReference type="Pfam" id="PF09687"/>
    </source>
</evidence>
<dbReference type="GeneID" id="29775497"/>
<proteinExistence type="predicted"/>
<dbReference type="Gene3D" id="6.10.280.180">
    <property type="entry name" value="Plasmodium RESA, N-terminal helical domain"/>
    <property type="match status" value="1"/>
</dbReference>
<dbReference type="Proteomes" id="UP000076004">
    <property type="component" value="Chromosome 7"/>
</dbReference>
<evidence type="ECO:0000313" key="3">
    <source>
        <dbReference type="Proteomes" id="UP000076004"/>
    </source>
</evidence>
<name>A0A151LPQ7_9APIC</name>
<reference evidence="2 3" key="1">
    <citation type="journal article" date="2016" name="Nat. Commun.">
        <title>Genomes of cryptic chimpanzee Plasmodium species reveal key evolutionary events leading to human malaria.</title>
        <authorList>
            <person name="Sundararaman S.A."/>
            <person name="Plenderleith L.J."/>
            <person name="Liu W."/>
            <person name="Loy D.E."/>
            <person name="Learn G.H."/>
            <person name="Li Y."/>
            <person name="Shaw K.S."/>
            <person name="Ayouba A."/>
            <person name="Peeters M."/>
            <person name="Speede S."/>
            <person name="Shaw G.M."/>
            <person name="Bushman F.D."/>
            <person name="Brisson D."/>
            <person name="Rayner J.C."/>
            <person name="Sharp P.M."/>
            <person name="Hahn B.H."/>
        </authorList>
    </citation>
    <scope>NUCLEOTIDE SEQUENCE [LARGE SCALE GENOMIC DNA]</scope>
    <source>
        <strain evidence="2 3">SY75</strain>
    </source>
</reference>
<dbReference type="PANTHER" id="PTHR36193">
    <property type="entry name" value="PHISTB DOMAIN-CONTAINING RESA-LIKE PROTEIN 1"/>
    <property type="match status" value="1"/>
</dbReference>
<accession>A0A151LPQ7</accession>
<dbReference type="KEGG" id="pgab:PGSY75_0702100"/>
<dbReference type="PANTHER" id="PTHR36193:SF23">
    <property type="entry name" value="PHISTB DOMAIN-CONTAINING RESA-LIKE PROTEIN 1"/>
    <property type="match status" value="1"/>
</dbReference>
<protein>
    <submittedName>
        <fullName evidence="2">Exported protein (PHISTb)</fullName>
    </submittedName>
</protein>
<dbReference type="InterPro" id="IPR019111">
    <property type="entry name" value="PRESA_N"/>
</dbReference>
<feature type="domain" description="Plasmodium RESA N-terminal" evidence="1">
    <location>
        <begin position="167"/>
        <end position="291"/>
    </location>
</feature>
<dbReference type="RefSeq" id="XP_018642395.1">
    <property type="nucleotide sequence ID" value="XM_018784894.1"/>
</dbReference>
<dbReference type="AlphaFoldDB" id="A0A151LPQ7"/>
<sequence>MRQFNDSNFINPTGLLNKNYLNCKTCIIYSFDNERKHQKKIKSFFNSLFSKRFGISILGIIYNGFSRNNNILSNIKSNNTHSRILIETELLASNENVVISPNKFFTNINIAPKRLGDKLSIEDAFGEVDRKLTDSHNKLQKNINKHGLWNNHTSLTFGHACSLLDGNNTEQEINKNIDQLITNRINNKQKMYSLWWDVMKNEKKKYNIKTKYLYKHHEKLIQKYKNIDQYIAEIQWKECRKYIILARVEYEKYINNIFYKWINKPTTKSSIFKKIVNKNRTLWKMLTNYVIQTYSESMTHSFEHISQDIHNKNQMHPKHINKEKYKNYISTTLRTSQRDNLSILYNYEQFFQDIPYFDLDALDNMEEETEPIEDVQEIEEKKEINEMRTDFEEIQFIIQAEEKIRLLEESLYKPLPPLIEKEEQTDDIEKHNIVSKKPAVETKQEIVHEKQTDDIENHNIVSKKTAVETKQEIAHEEQTNEHSMQSIQPTLQSEQTIEEEKQSDVKLTEPVIQSVHLDLELEDPITENDQSMIQTVQLVVDSEQPTLETAQDVLEATREAIRTIQDAVKVITEVLRETQNLVKELQPISDQIHRRIIYIEPHITIKQATNIIQSSITKTQELVQGVQAIINKNNEENEENDDIFEDALEELPDD</sequence>
<comment type="caution">
    <text evidence="2">The sequence shown here is derived from an EMBL/GenBank/DDBJ whole genome shotgun (WGS) entry which is preliminary data.</text>
</comment>
<dbReference type="VEuPathDB" id="PlasmoDB:PGSY75_0702100"/>
<dbReference type="InterPro" id="IPR044885">
    <property type="entry name" value="PRESA_N_sf"/>
</dbReference>
<dbReference type="Pfam" id="PF09687">
    <property type="entry name" value="PRESAN"/>
    <property type="match status" value="1"/>
</dbReference>
<gene>
    <name evidence="2" type="ORF">PGSY75_0702100</name>
</gene>